<accession>A0ACB8S2F6</accession>
<evidence type="ECO:0000313" key="2">
    <source>
        <dbReference type="Proteomes" id="UP000814033"/>
    </source>
</evidence>
<reference evidence="1" key="1">
    <citation type="submission" date="2021-02" db="EMBL/GenBank/DDBJ databases">
        <authorList>
            <consortium name="DOE Joint Genome Institute"/>
            <person name="Ahrendt S."/>
            <person name="Looney B.P."/>
            <person name="Miyauchi S."/>
            <person name="Morin E."/>
            <person name="Drula E."/>
            <person name="Courty P.E."/>
            <person name="Chicoki N."/>
            <person name="Fauchery L."/>
            <person name="Kohler A."/>
            <person name="Kuo A."/>
            <person name="Labutti K."/>
            <person name="Pangilinan J."/>
            <person name="Lipzen A."/>
            <person name="Riley R."/>
            <person name="Andreopoulos W."/>
            <person name="He G."/>
            <person name="Johnson J."/>
            <person name="Barry K.W."/>
            <person name="Grigoriev I.V."/>
            <person name="Nagy L."/>
            <person name="Hibbett D."/>
            <person name="Henrissat B."/>
            <person name="Matheny P.B."/>
            <person name="Labbe J."/>
            <person name="Martin F."/>
        </authorList>
    </citation>
    <scope>NUCLEOTIDE SEQUENCE</scope>
    <source>
        <strain evidence="1">FP105234-sp</strain>
    </source>
</reference>
<dbReference type="EMBL" id="MU275863">
    <property type="protein sequence ID" value="KAI0050317.1"/>
    <property type="molecule type" value="Genomic_DNA"/>
</dbReference>
<gene>
    <name evidence="1" type="ORF">FA95DRAFT_1603667</name>
</gene>
<keyword evidence="2" id="KW-1185">Reference proteome</keyword>
<name>A0ACB8S2F6_9AGAM</name>
<dbReference type="Proteomes" id="UP000814033">
    <property type="component" value="Unassembled WGS sequence"/>
</dbReference>
<comment type="caution">
    <text evidence="1">The sequence shown here is derived from an EMBL/GenBank/DDBJ whole genome shotgun (WGS) entry which is preliminary data.</text>
</comment>
<reference evidence="1" key="2">
    <citation type="journal article" date="2022" name="New Phytol.">
        <title>Evolutionary transition to the ectomycorrhizal habit in the genomes of a hyperdiverse lineage of mushroom-forming fungi.</title>
        <authorList>
            <person name="Looney B."/>
            <person name="Miyauchi S."/>
            <person name="Morin E."/>
            <person name="Drula E."/>
            <person name="Courty P.E."/>
            <person name="Kohler A."/>
            <person name="Kuo A."/>
            <person name="LaButti K."/>
            <person name="Pangilinan J."/>
            <person name="Lipzen A."/>
            <person name="Riley R."/>
            <person name="Andreopoulos W."/>
            <person name="He G."/>
            <person name="Johnson J."/>
            <person name="Nolan M."/>
            <person name="Tritt A."/>
            <person name="Barry K.W."/>
            <person name="Grigoriev I.V."/>
            <person name="Nagy L.G."/>
            <person name="Hibbett D."/>
            <person name="Henrissat B."/>
            <person name="Matheny P.B."/>
            <person name="Labbe J."/>
            <person name="Martin F.M."/>
        </authorList>
    </citation>
    <scope>NUCLEOTIDE SEQUENCE</scope>
    <source>
        <strain evidence="1">FP105234-sp</strain>
    </source>
</reference>
<evidence type="ECO:0000313" key="1">
    <source>
        <dbReference type="EMBL" id="KAI0050317.1"/>
    </source>
</evidence>
<protein>
    <submittedName>
        <fullName evidence="1">Class II aaRS and biotin synthetase</fullName>
    </submittedName>
</protein>
<proteinExistence type="predicted"/>
<organism evidence="1 2">
    <name type="scientific">Auriscalpium vulgare</name>
    <dbReference type="NCBI Taxonomy" id="40419"/>
    <lineage>
        <taxon>Eukaryota</taxon>
        <taxon>Fungi</taxon>
        <taxon>Dikarya</taxon>
        <taxon>Basidiomycota</taxon>
        <taxon>Agaricomycotina</taxon>
        <taxon>Agaricomycetes</taxon>
        <taxon>Russulales</taxon>
        <taxon>Auriscalpiaceae</taxon>
        <taxon>Auriscalpium</taxon>
    </lineage>
</organism>
<sequence length="608" mass="64124">MDILLYTTSLDFNCLTALRRVVNPAYTVGTLTATALASQPWSASCALLVIAPDDNGGVPAMSAPVKLALQQYLTAGGRALLLGLGASVIKTRTGEVWDPASQIGVQFKGRSGVGTQYASVRLPGGEMLAGLRRAGARLSAVKAARWNALAWWEPAGELKGEDGEERDLAAVDLGVGTGRIALLDVHLPDAASSAAVDSILTHVLRALGLILPMPAVTQPPPDLPSTPTHPLPQFLLAPPEKPHIIEQVVAALGLSAAAPQTLFADAADTFRFHFAASPAHGTQILATARQAAPEDGAAKDVVVLPPGCAPPKDLTPRFDVASYFDVLSASQPPNNSAGAMGEALLYSEAVTSTQTMLDKNPSLLAVLPSPLVSLASFQLAGRGRGSNTWLSPAGCLQFSLRLRVSPGLPGARLVFVQYLFGLAVVGAARDPRALGIEGARVKLKWPNDVYVEDPGAEKRKVGGILVNMSFQGGKVDVIVGCGLNISTPAPLTSLSTLGPLSMETMLALILSKFQHLWTRFLDTRGSWAPFEDDYLDAWMHSDQLVTVTTVSPPRAVRIIGITHDHGLLRTLPERAGLGRRSTADDGYIDLQPDGNSFDLMAGLIKTKK</sequence>